<keyword evidence="2" id="KW-0812">Transmembrane</keyword>
<evidence type="ECO:0000313" key="4">
    <source>
        <dbReference type="Proteomes" id="UP000886842"/>
    </source>
</evidence>
<sequence>MYRFTYTRAAISKLLLLSVLYTVVALLWTLLAVVTQFLDTTVFSWFGWPAGAMAVVSIMYWIGWFQTRRDPVALVVDAEGISLHPSTGRRFVMPWARSQDLAWGSYLGQGTLKLGGGPGRMIGLNALEQDPHLLVQAIMHFRGAPPAGQPPPVLGQRPGGGPHG</sequence>
<evidence type="ECO:0000256" key="2">
    <source>
        <dbReference type="SAM" id="Phobius"/>
    </source>
</evidence>
<accession>A0A9D1H0V7</accession>
<dbReference type="Proteomes" id="UP000886842">
    <property type="component" value="Unassembled WGS sequence"/>
</dbReference>
<gene>
    <name evidence="3" type="ORF">IAA98_10625</name>
</gene>
<feature type="transmembrane region" description="Helical" evidence="2">
    <location>
        <begin position="42"/>
        <end position="62"/>
    </location>
</feature>
<dbReference type="EMBL" id="DVLP01000314">
    <property type="protein sequence ID" value="HIT76030.1"/>
    <property type="molecule type" value="Genomic_DNA"/>
</dbReference>
<evidence type="ECO:0000313" key="3">
    <source>
        <dbReference type="EMBL" id="HIT76030.1"/>
    </source>
</evidence>
<evidence type="ECO:0008006" key="5">
    <source>
        <dbReference type="Google" id="ProtNLM"/>
    </source>
</evidence>
<keyword evidence="2" id="KW-1133">Transmembrane helix</keyword>
<protein>
    <recommendedName>
        <fullName evidence="5">PH domain-containing protein</fullName>
    </recommendedName>
</protein>
<proteinExistence type="predicted"/>
<name>A0A9D1H0V7_9ACTN</name>
<evidence type="ECO:0000256" key="1">
    <source>
        <dbReference type="SAM" id="MobiDB-lite"/>
    </source>
</evidence>
<organism evidence="3 4">
    <name type="scientific">Candidatus Avipropionibacterium avicola</name>
    <dbReference type="NCBI Taxonomy" id="2840701"/>
    <lineage>
        <taxon>Bacteria</taxon>
        <taxon>Bacillati</taxon>
        <taxon>Actinomycetota</taxon>
        <taxon>Actinomycetes</taxon>
        <taxon>Propionibacteriales</taxon>
        <taxon>Propionibacteriaceae</taxon>
        <taxon>Propionibacteriaceae incertae sedis</taxon>
        <taxon>Candidatus Avipropionibacterium</taxon>
    </lineage>
</organism>
<reference evidence="3" key="1">
    <citation type="submission" date="2020-10" db="EMBL/GenBank/DDBJ databases">
        <authorList>
            <person name="Gilroy R."/>
        </authorList>
    </citation>
    <scope>NUCLEOTIDE SEQUENCE</scope>
    <source>
        <strain evidence="3">ChiGjej1B1-24693</strain>
    </source>
</reference>
<comment type="caution">
    <text evidence="3">The sequence shown here is derived from an EMBL/GenBank/DDBJ whole genome shotgun (WGS) entry which is preliminary data.</text>
</comment>
<feature type="region of interest" description="Disordered" evidence="1">
    <location>
        <begin position="144"/>
        <end position="164"/>
    </location>
</feature>
<reference evidence="3" key="2">
    <citation type="journal article" date="2021" name="PeerJ">
        <title>Extensive microbial diversity within the chicken gut microbiome revealed by metagenomics and culture.</title>
        <authorList>
            <person name="Gilroy R."/>
            <person name="Ravi A."/>
            <person name="Getino M."/>
            <person name="Pursley I."/>
            <person name="Horton D.L."/>
            <person name="Alikhan N.F."/>
            <person name="Baker D."/>
            <person name="Gharbi K."/>
            <person name="Hall N."/>
            <person name="Watson M."/>
            <person name="Adriaenssens E.M."/>
            <person name="Foster-Nyarko E."/>
            <person name="Jarju S."/>
            <person name="Secka A."/>
            <person name="Antonio M."/>
            <person name="Oren A."/>
            <person name="Chaudhuri R.R."/>
            <person name="La Ragione R."/>
            <person name="Hildebrand F."/>
            <person name="Pallen M.J."/>
        </authorList>
    </citation>
    <scope>NUCLEOTIDE SEQUENCE</scope>
    <source>
        <strain evidence="3">ChiGjej1B1-24693</strain>
    </source>
</reference>
<keyword evidence="2" id="KW-0472">Membrane</keyword>
<dbReference type="AlphaFoldDB" id="A0A9D1H0V7"/>